<evidence type="ECO:0000256" key="6">
    <source>
        <dbReference type="ARBA" id="ARBA00023118"/>
    </source>
</evidence>
<dbReference type="EMBL" id="MHTV01000011">
    <property type="protein sequence ID" value="OHA67421.1"/>
    <property type="molecule type" value="Genomic_DNA"/>
</dbReference>
<feature type="transmembrane region" description="Helical" evidence="8">
    <location>
        <begin position="158"/>
        <end position="176"/>
    </location>
</feature>
<proteinExistence type="predicted"/>
<evidence type="ECO:0000256" key="7">
    <source>
        <dbReference type="ARBA" id="ARBA00023136"/>
    </source>
</evidence>
<evidence type="ECO:0000256" key="8">
    <source>
        <dbReference type="SAM" id="Phobius"/>
    </source>
</evidence>
<evidence type="ECO:0000259" key="9">
    <source>
        <dbReference type="Pfam" id="PF18967"/>
    </source>
</evidence>
<evidence type="ECO:0000256" key="4">
    <source>
        <dbReference type="ARBA" id="ARBA00022741"/>
    </source>
</evidence>
<comment type="caution">
    <text evidence="10">The sequence shown here is derived from an EMBL/GenBank/DDBJ whole genome shotgun (WGS) entry which is preliminary data.</text>
</comment>
<sequence>MPPKKPVLNFKSKLTEPSEQFLDGLLSRAYDFAQHLDNQTSILVGVSSAIFVFSLSLVVEQQGSFPFLILGIFAGCAALVGLFAVHPPKFMRKRGQEESLMYNKSIAGFASSSEYGEALEKIVDDKRAVIHEYAKEIYNVSKFYYRPKRKLFHLSRNILLIGIIVSLFVFLLSVLLM</sequence>
<evidence type="ECO:0000313" key="11">
    <source>
        <dbReference type="Proteomes" id="UP000178092"/>
    </source>
</evidence>
<feature type="transmembrane region" description="Helical" evidence="8">
    <location>
        <begin position="42"/>
        <end position="59"/>
    </location>
</feature>
<evidence type="ECO:0000313" key="10">
    <source>
        <dbReference type="EMBL" id="OHA67421.1"/>
    </source>
</evidence>
<feature type="transmembrane region" description="Helical" evidence="8">
    <location>
        <begin position="65"/>
        <end position="85"/>
    </location>
</feature>
<dbReference type="AlphaFoldDB" id="A0A1G2R5Q3"/>
<keyword evidence="5 8" id="KW-1133">Transmembrane helix</keyword>
<dbReference type="GO" id="GO:0005886">
    <property type="term" value="C:plasma membrane"/>
    <property type="evidence" value="ECO:0007669"/>
    <property type="project" value="UniProtKB-SubCell"/>
</dbReference>
<feature type="domain" description="Pycsar effector protein" evidence="9">
    <location>
        <begin position="23"/>
        <end position="172"/>
    </location>
</feature>
<evidence type="ECO:0000256" key="3">
    <source>
        <dbReference type="ARBA" id="ARBA00022692"/>
    </source>
</evidence>
<evidence type="ECO:0000256" key="1">
    <source>
        <dbReference type="ARBA" id="ARBA00004236"/>
    </source>
</evidence>
<reference evidence="10 11" key="1">
    <citation type="journal article" date="2016" name="Nat. Commun.">
        <title>Thousands of microbial genomes shed light on interconnected biogeochemical processes in an aquifer system.</title>
        <authorList>
            <person name="Anantharaman K."/>
            <person name="Brown C.T."/>
            <person name="Hug L.A."/>
            <person name="Sharon I."/>
            <person name="Castelle C.J."/>
            <person name="Probst A.J."/>
            <person name="Thomas B.C."/>
            <person name="Singh A."/>
            <person name="Wilkins M.J."/>
            <person name="Karaoz U."/>
            <person name="Brodie E.L."/>
            <person name="Williams K.H."/>
            <person name="Hubbard S.S."/>
            <person name="Banfield J.F."/>
        </authorList>
    </citation>
    <scope>NUCLEOTIDE SEQUENCE [LARGE SCALE GENOMIC DNA]</scope>
</reference>
<keyword evidence="3 8" id="KW-0812">Transmembrane</keyword>
<comment type="subcellular location">
    <subcellularLocation>
        <location evidence="1">Cell membrane</location>
    </subcellularLocation>
</comment>
<keyword evidence="2" id="KW-1003">Cell membrane</keyword>
<dbReference type="GO" id="GO:0051607">
    <property type="term" value="P:defense response to virus"/>
    <property type="evidence" value="ECO:0007669"/>
    <property type="project" value="UniProtKB-KW"/>
</dbReference>
<evidence type="ECO:0000256" key="2">
    <source>
        <dbReference type="ARBA" id="ARBA00022475"/>
    </source>
</evidence>
<keyword evidence="6" id="KW-0051">Antiviral defense</keyword>
<dbReference type="GO" id="GO:0000166">
    <property type="term" value="F:nucleotide binding"/>
    <property type="evidence" value="ECO:0007669"/>
    <property type="project" value="UniProtKB-KW"/>
</dbReference>
<dbReference type="Pfam" id="PF18967">
    <property type="entry name" value="PycTM"/>
    <property type="match status" value="1"/>
</dbReference>
<dbReference type="Proteomes" id="UP000178092">
    <property type="component" value="Unassembled WGS sequence"/>
</dbReference>
<organism evidence="10 11">
    <name type="scientific">Candidatus Wildermuthbacteria bacterium RIFCSPHIGHO2_02_FULL_45_25</name>
    <dbReference type="NCBI Taxonomy" id="1802450"/>
    <lineage>
        <taxon>Bacteria</taxon>
        <taxon>Candidatus Wildermuthiibacteriota</taxon>
    </lineage>
</organism>
<accession>A0A1G2R5Q3</accession>
<dbReference type="InterPro" id="IPR043760">
    <property type="entry name" value="PycTM_dom"/>
</dbReference>
<protein>
    <recommendedName>
        <fullName evidence="9">Pycsar effector protein domain-containing protein</fullName>
    </recommendedName>
</protein>
<name>A0A1G2R5Q3_9BACT</name>
<keyword evidence="4" id="KW-0547">Nucleotide-binding</keyword>
<gene>
    <name evidence="10" type="ORF">A3C04_03500</name>
</gene>
<evidence type="ECO:0000256" key="5">
    <source>
        <dbReference type="ARBA" id="ARBA00022989"/>
    </source>
</evidence>
<keyword evidence="7 8" id="KW-0472">Membrane</keyword>